<organism evidence="1 2">
    <name type="scientific">Laribacter hongkongensis</name>
    <dbReference type="NCBI Taxonomy" id="168471"/>
    <lineage>
        <taxon>Bacteria</taxon>
        <taxon>Pseudomonadati</taxon>
        <taxon>Pseudomonadota</taxon>
        <taxon>Betaproteobacteria</taxon>
        <taxon>Neisseriales</taxon>
        <taxon>Aquaspirillaceae</taxon>
        <taxon>Laribacter</taxon>
    </lineage>
</organism>
<dbReference type="AlphaFoldDB" id="A0A248LNE0"/>
<protein>
    <submittedName>
        <fullName evidence="1">Bacterial TniB protein</fullName>
    </submittedName>
</protein>
<proteinExistence type="predicted"/>
<dbReference type="Gene3D" id="3.40.50.300">
    <property type="entry name" value="P-loop containing nucleotide triphosphate hydrolases"/>
    <property type="match status" value="1"/>
</dbReference>
<reference evidence="2" key="1">
    <citation type="submission" date="2017-06" db="EMBL/GenBank/DDBJ databases">
        <title>Whole genome sequence of Laribacter hongkongensis LHGZ1.</title>
        <authorList>
            <person name="Chen D."/>
            <person name="Wu H."/>
            <person name="Chen J."/>
        </authorList>
    </citation>
    <scope>NUCLEOTIDE SEQUENCE [LARGE SCALE GENOMIC DNA]</scope>
    <source>
        <strain evidence="2">LHGZ1</strain>
    </source>
</reference>
<evidence type="ECO:0000313" key="2">
    <source>
        <dbReference type="Proteomes" id="UP000197424"/>
    </source>
</evidence>
<dbReference type="SUPFAM" id="SSF52540">
    <property type="entry name" value="P-loop containing nucleoside triphosphate hydrolases"/>
    <property type="match status" value="1"/>
</dbReference>
<evidence type="ECO:0000313" key="1">
    <source>
        <dbReference type="EMBL" id="ASJ26310.1"/>
    </source>
</evidence>
<dbReference type="Pfam" id="PF05621">
    <property type="entry name" value="TniB"/>
    <property type="match status" value="1"/>
</dbReference>
<dbReference type="InterPro" id="IPR027417">
    <property type="entry name" value="P-loop_NTPase"/>
</dbReference>
<dbReference type="InterPro" id="IPR008868">
    <property type="entry name" value="TniB"/>
</dbReference>
<name>A0A248LNE0_9NEIS</name>
<dbReference type="RefSeq" id="WP_088861834.1">
    <property type="nucleotide sequence ID" value="NZ_CP022115.1"/>
</dbReference>
<sequence length="348" mass="38436">MDPLLMMQKFVPATGLASDQLLGYKLMLEPIFHQRFQNALFLIAELHHHRRTHGMGGGMLLIGPSGAGKSTILQTYEAEYPRTFGTQQTQIPVLVTRVPSSPTVRSLAGAILEAMGDRKSHRGTAPEKTTRLVEFIKHCGVEMLLLDEFQHLFYTPSVTAFRDVTDWLKNLLESTGAGMVGCGLPAAELVIRSNEQLSRRFSQCIQINPFSLEDEADFIEYRGLLKGIASCLPMASEMPLYEANLARRIHTASFGLLDYTIKLLEGAVSAANLAGLRTLSLDVLAASFRERIWKDVPDILNPFHPESPIRPLTQPGEVFYQHTRKDPVGSPVAVKLGLRTSKRGAGNA</sequence>
<gene>
    <name evidence="1" type="ORF">LHGZ1_3479</name>
</gene>
<dbReference type="EMBL" id="CP022115">
    <property type="protein sequence ID" value="ASJ26310.1"/>
    <property type="molecule type" value="Genomic_DNA"/>
</dbReference>
<dbReference type="OrthoDB" id="8581376at2"/>
<accession>A0A248LNE0</accession>
<dbReference type="Proteomes" id="UP000197424">
    <property type="component" value="Chromosome"/>
</dbReference>